<dbReference type="SUPFAM" id="SSF53335">
    <property type="entry name" value="S-adenosyl-L-methionine-dependent methyltransferases"/>
    <property type="match status" value="1"/>
</dbReference>
<proteinExistence type="predicted"/>
<dbReference type="OrthoDB" id="9777346at2"/>
<dbReference type="Pfam" id="PF05050">
    <property type="entry name" value="Methyltransf_21"/>
    <property type="match status" value="1"/>
</dbReference>
<dbReference type="InterPro" id="IPR029063">
    <property type="entry name" value="SAM-dependent_MTases_sf"/>
</dbReference>
<dbReference type="InterPro" id="IPR006342">
    <property type="entry name" value="FkbM_mtfrase"/>
</dbReference>
<evidence type="ECO:0000259" key="1">
    <source>
        <dbReference type="Pfam" id="PF05050"/>
    </source>
</evidence>
<protein>
    <recommendedName>
        <fullName evidence="1">Methyltransferase FkbM domain-containing protein</fullName>
    </recommendedName>
</protein>
<evidence type="ECO:0000313" key="3">
    <source>
        <dbReference type="Proteomes" id="UP000248616"/>
    </source>
</evidence>
<reference evidence="3" key="1">
    <citation type="submission" date="2017-03" db="EMBL/GenBank/DDBJ databases">
        <authorList>
            <person name="Safronova V.I."/>
            <person name="Sazanova A.L."/>
            <person name="Chirak E.R."/>
        </authorList>
    </citation>
    <scope>NUCLEOTIDE SEQUENCE [LARGE SCALE GENOMIC DNA]</scope>
    <source>
        <strain evidence="3">Ach-343</strain>
    </source>
</reference>
<organism evidence="2 3">
    <name type="scientific">Mesorhizobium kowhaii</name>
    <dbReference type="NCBI Taxonomy" id="1300272"/>
    <lineage>
        <taxon>Bacteria</taxon>
        <taxon>Pseudomonadati</taxon>
        <taxon>Pseudomonadota</taxon>
        <taxon>Alphaproteobacteria</taxon>
        <taxon>Hyphomicrobiales</taxon>
        <taxon>Phyllobacteriaceae</taxon>
        <taxon>Mesorhizobium</taxon>
    </lineage>
</organism>
<comment type="caution">
    <text evidence="2">The sequence shown here is derived from an EMBL/GenBank/DDBJ whole genome shotgun (WGS) entry which is preliminary data.</text>
</comment>
<dbReference type="AlphaFoldDB" id="A0A2W7CLR7"/>
<dbReference type="PANTHER" id="PTHR32026:SF10">
    <property type="entry name" value="METHYLTRANSFERASE-LIKE PROTEIN 24-RELATED"/>
    <property type="match status" value="1"/>
</dbReference>
<keyword evidence="3" id="KW-1185">Reference proteome</keyword>
<dbReference type="PANTHER" id="PTHR32026">
    <property type="entry name" value="METHYLTRANSFERASE-LIKE PROTEIN 24"/>
    <property type="match status" value="1"/>
</dbReference>
<sequence length="655" mass="73895">MRIIASMTTIPSRIDRIGPALESVLGQTIPVEHIELNVPYVCVRTNEPYTLPTWLTEMERVKIFRTDDYGPITKIAPTLLRHQDDQETYLWSVDDDFAYPANQLEMLCRGHRSSEHRILARHGGDFNTDGSITFKFGQTQVSMFEGFGTVLYPPACIGDDFLEYLQASSKDVDCRQSDDVVLSFYFSSRQLPIFIWNSPSETEPFYPTGSLPHSSERDAIHLQGGGNLERYKRVLSVLKSPGFTKSQPNTTLDIITKQQFETLPWIYTAHNTALYVEVNTGELRHGPIDSSSTNVRFLSDGKQGQMIFGGEDHRLPIAFQSDCSLVAKGSKTSAPTSLEIFPKHWVWVGFHVGNTFLCAELDGRITLSRPHCLGHESFSLSEPPRSQEIFQALGLLKPYDVEPFLKTRVGCKSDGGYVILDDLDPIQIVYSFGIGNQVSFDLEMASMGKDIFMFDHTVDGPPLEHPNFHFYKQGLAADNNEAASLYTLAYQLNRLGHEGRPDLLLKIDIEGAEFEVFSAMPKAILRQFRQITMELHWLDRLSDPTYRAGFVAALSKINSEFTLFHVHSNNNQPLGIVDGHVVAPVMELSYVRSDLIERAPSTTVYPTEFDFPNWTPRPDHTLWFYPFLPMLEESAEALERSIATSNRMFPAGGHT</sequence>
<feature type="domain" description="Methyltransferase FkbM" evidence="1">
    <location>
        <begin position="483"/>
        <end position="537"/>
    </location>
</feature>
<evidence type="ECO:0000313" key="2">
    <source>
        <dbReference type="EMBL" id="PZV34729.1"/>
    </source>
</evidence>
<dbReference type="EMBL" id="MZXV01000070">
    <property type="protein sequence ID" value="PZV34729.1"/>
    <property type="molecule type" value="Genomic_DNA"/>
</dbReference>
<dbReference type="InterPro" id="IPR026913">
    <property type="entry name" value="METTL24"/>
</dbReference>
<name>A0A2W7CLR7_9HYPH</name>
<accession>A0A2W7CLR7</accession>
<gene>
    <name evidence="2" type="ORF">B5V02_32005</name>
</gene>
<dbReference type="Proteomes" id="UP000248616">
    <property type="component" value="Unassembled WGS sequence"/>
</dbReference>